<keyword evidence="4" id="KW-0808">Transferase</keyword>
<keyword evidence="7" id="KW-0540">Nuclease</keyword>
<evidence type="ECO:0000256" key="6">
    <source>
        <dbReference type="ARBA" id="ARBA00022705"/>
    </source>
</evidence>
<dbReference type="GO" id="GO:0003724">
    <property type="term" value="F:RNA helicase activity"/>
    <property type="evidence" value="ECO:0007669"/>
    <property type="project" value="InterPro"/>
</dbReference>
<keyword evidence="10" id="KW-0255">Endonuclease</keyword>
<dbReference type="GO" id="GO:0016779">
    <property type="term" value="F:nucleotidyltransferase activity"/>
    <property type="evidence" value="ECO:0007669"/>
    <property type="project" value="UniProtKB-KW"/>
</dbReference>
<reference evidence="19" key="1">
    <citation type="journal article" date="2017" name="Arch. Virol.">
        <title>Complete genomic characterization of milk vetch dwarf virus isolates from cowpea and broad bean in Anhui province, China.</title>
        <authorList>
            <person name="Zhang C."/>
            <person name="Zheng H."/>
            <person name="Yan D."/>
            <person name="Han K."/>
            <person name="Song X."/>
            <person name="Liu Y."/>
            <person name="Zhang D."/>
            <person name="Chen J."/>
            <person name="Yan F."/>
        </authorList>
    </citation>
    <scope>NUCLEOTIDE SEQUENCE</scope>
    <source>
        <strain evidence="19">VF</strain>
    </source>
</reference>
<keyword evidence="9" id="KW-0547">Nucleotide-binding</keyword>
<evidence type="ECO:0000259" key="18">
    <source>
        <dbReference type="PROSITE" id="PS52020"/>
    </source>
</evidence>
<comment type="cofactor">
    <cofactor evidence="1">
        <name>Mn(2+)</name>
        <dbReference type="ChEBI" id="CHEBI:29035"/>
    </cofactor>
</comment>
<evidence type="ECO:0000256" key="3">
    <source>
        <dbReference type="ARBA" id="ARBA00006649"/>
    </source>
</evidence>
<dbReference type="EMBL" id="KY070227">
    <property type="protein sequence ID" value="AQX56690.1"/>
    <property type="molecule type" value="Genomic_DNA"/>
</dbReference>
<dbReference type="InterPro" id="IPR049912">
    <property type="entry name" value="CRESS_DNA_REP"/>
</dbReference>
<evidence type="ECO:0000256" key="5">
    <source>
        <dbReference type="ARBA" id="ARBA00022695"/>
    </source>
</evidence>
<evidence type="ECO:0000256" key="15">
    <source>
        <dbReference type="ARBA" id="ARBA00046883"/>
    </source>
</evidence>
<comment type="function">
    <text evidence="17">Initiates and terminates the replication only of its own subviral DNA molecule. The closed circular ssDNA genome is first converted to a superhelical dsDNA. Rep binds a specific hairpin at the genome origin of replication. Introduces an endonucleolytic nick within the intergenic region of the genome, thereby initiating the rolling circle replication (RCR). Following cleavage, binds covalently to the 5'-phosphate of DNA as a tyrosyl ester. The cleavage gives rise to a free 3'-OH that serves as a primer for the cellular DNA polymerase. The polymerase synthesizes the (+) strand DNA by rolling circle mechanism. After one round of replication, a Rep-catalyzed nucleotidyl transfer reaction releases a circular single-stranded virus genome, thereby terminating the replication. Displays origin-specific DNA cleavage, nucleotidyl transferase, ATPase and helicase activities.</text>
</comment>
<keyword evidence="13" id="KW-0238">DNA-binding</keyword>
<proteinExistence type="inferred from homology"/>
<dbReference type="Pfam" id="PF02407">
    <property type="entry name" value="Viral_Rep"/>
    <property type="match status" value="1"/>
</dbReference>
<evidence type="ECO:0000313" key="19">
    <source>
        <dbReference type="EMBL" id="AQX56690.1"/>
    </source>
</evidence>
<comment type="similarity">
    <text evidence="3">Belongs to the nanoviridea/circoviridae replication-associated protein family.</text>
</comment>
<dbReference type="GO" id="GO:0000166">
    <property type="term" value="F:nucleotide binding"/>
    <property type="evidence" value="ECO:0007669"/>
    <property type="project" value="UniProtKB-KW"/>
</dbReference>
<accession>A0A1W5RVI8</accession>
<evidence type="ECO:0000256" key="2">
    <source>
        <dbReference type="ARBA" id="ARBA00004147"/>
    </source>
</evidence>
<dbReference type="Gene3D" id="3.40.1310.20">
    <property type="match status" value="1"/>
</dbReference>
<dbReference type="GO" id="GO:0003677">
    <property type="term" value="F:DNA binding"/>
    <property type="evidence" value="ECO:0007669"/>
    <property type="project" value="UniProtKB-KW"/>
</dbReference>
<evidence type="ECO:0000256" key="14">
    <source>
        <dbReference type="ARBA" id="ARBA00023268"/>
    </source>
</evidence>
<evidence type="ECO:0000256" key="16">
    <source>
        <dbReference type="ARBA" id="ARBA00049360"/>
    </source>
</evidence>
<name>A0A1W5RVI8_MVDC1</name>
<keyword evidence="11" id="KW-0378">Hydrolase</keyword>
<keyword evidence="5" id="KW-0548">Nucleotidyltransferase</keyword>
<evidence type="ECO:0000256" key="9">
    <source>
        <dbReference type="ARBA" id="ARBA00022741"/>
    </source>
</evidence>
<dbReference type="Pfam" id="PF00910">
    <property type="entry name" value="RNA_helicase"/>
    <property type="match status" value="1"/>
</dbReference>
<comment type="subcellular location">
    <subcellularLocation>
        <location evidence="2">Host nucleus</location>
    </subcellularLocation>
</comment>
<keyword evidence="12" id="KW-0190">Covalent protein-DNA linkage</keyword>
<dbReference type="GO" id="GO:0016787">
    <property type="term" value="F:hydrolase activity"/>
    <property type="evidence" value="ECO:0007669"/>
    <property type="project" value="UniProtKB-KW"/>
</dbReference>
<sequence length="281" mass="32809">MPTLQGTFWCFTLNFSGDAPSLSFNERVQYACWQHERVSHDHLQGYIQMKKRSTLKMMKDLLPGAHLEVSKGTPEEASDYAMKEETRVAGPWTYGELLKKGSNKRKLLDRYKENPEDMELEDPAKARRCRAKIDKEKFIAEFKVEDDEQEWKKKLEKEIEKIASPRSILWVYGPQGGEGKTSKAKELITRGWFYTRGGKKDDVAYSYIEDPTRHVVFDIPRDMQEYCNYSLIEMLKDRIIISNKYEPITNCQVSNIHVIVMANFLPDVTKISEDRIKIIYC</sequence>
<dbReference type="GO" id="GO:0006260">
    <property type="term" value="P:DNA replication"/>
    <property type="evidence" value="ECO:0007669"/>
    <property type="project" value="UniProtKB-KW"/>
</dbReference>
<organism evidence="19">
    <name type="scientific">Milk vetch dwarf C1 alphasatellite</name>
    <name type="common">MVDC1A</name>
    <dbReference type="NCBI Taxonomy" id="1455651"/>
    <lineage>
        <taxon>Viruses</taxon>
        <taxon>Viruses incertae sedis</taxon>
        <taxon>Alphasatellitidae</taxon>
        <taxon>Nanoalphasatellitinae</taxon>
        <taxon>Mivedwarsatellite</taxon>
        <taxon>Mivedwarsatellite astragali</taxon>
    </lineage>
</organism>
<keyword evidence="6" id="KW-0235">DNA replication</keyword>
<evidence type="ECO:0000256" key="10">
    <source>
        <dbReference type="ARBA" id="ARBA00022759"/>
    </source>
</evidence>
<evidence type="ECO:0000256" key="13">
    <source>
        <dbReference type="ARBA" id="ARBA00023125"/>
    </source>
</evidence>
<comment type="catalytic activity">
    <reaction evidence="16">
        <text>ATP + H2O = ADP + phosphate + H(+)</text>
        <dbReference type="Rhea" id="RHEA:13065"/>
        <dbReference type="ChEBI" id="CHEBI:15377"/>
        <dbReference type="ChEBI" id="CHEBI:15378"/>
        <dbReference type="ChEBI" id="CHEBI:30616"/>
        <dbReference type="ChEBI" id="CHEBI:43474"/>
        <dbReference type="ChEBI" id="CHEBI:456216"/>
    </reaction>
</comment>
<dbReference type="GO" id="GO:0004519">
    <property type="term" value="F:endonuclease activity"/>
    <property type="evidence" value="ECO:0007669"/>
    <property type="project" value="UniProtKB-KW"/>
</dbReference>
<evidence type="ECO:0000256" key="7">
    <source>
        <dbReference type="ARBA" id="ARBA00022722"/>
    </source>
</evidence>
<evidence type="ECO:0000256" key="17">
    <source>
        <dbReference type="ARBA" id="ARBA00049943"/>
    </source>
</evidence>
<evidence type="ECO:0000256" key="8">
    <source>
        <dbReference type="ARBA" id="ARBA00022723"/>
    </source>
</evidence>
<feature type="domain" description="CRESS-DNA virus Rep endonuclease" evidence="18">
    <location>
        <begin position="3"/>
        <end position="97"/>
    </location>
</feature>
<dbReference type="GO" id="GO:0003723">
    <property type="term" value="F:RNA binding"/>
    <property type="evidence" value="ECO:0007669"/>
    <property type="project" value="InterPro"/>
</dbReference>
<dbReference type="PROSITE" id="PS52020">
    <property type="entry name" value="CRESS_DNA_REP"/>
    <property type="match status" value="1"/>
</dbReference>
<comment type="subunit">
    <text evidence="15">Homooligomer. Rep binds to repeated DNA motifs (iterons).</text>
</comment>
<dbReference type="GO" id="GO:0042025">
    <property type="term" value="C:host cell nucleus"/>
    <property type="evidence" value="ECO:0007669"/>
    <property type="project" value="UniProtKB-SubCell"/>
</dbReference>
<evidence type="ECO:0000256" key="11">
    <source>
        <dbReference type="ARBA" id="ARBA00022801"/>
    </source>
</evidence>
<protein>
    <submittedName>
        <fullName evidence="19">Rep 32.8 kDa</fullName>
    </submittedName>
</protein>
<keyword evidence="14" id="KW-0511">Multifunctional enzyme</keyword>
<dbReference type="InterPro" id="IPR000605">
    <property type="entry name" value="Helicase_SF3_ssDNA/RNA_vir"/>
</dbReference>
<evidence type="ECO:0000256" key="12">
    <source>
        <dbReference type="ARBA" id="ARBA00023124"/>
    </source>
</evidence>
<evidence type="ECO:0000256" key="4">
    <source>
        <dbReference type="ARBA" id="ARBA00022679"/>
    </source>
</evidence>
<dbReference type="GO" id="GO:0046872">
    <property type="term" value="F:metal ion binding"/>
    <property type="evidence" value="ECO:0007669"/>
    <property type="project" value="UniProtKB-KW"/>
</dbReference>
<keyword evidence="8" id="KW-0479">Metal-binding</keyword>
<evidence type="ECO:0000256" key="1">
    <source>
        <dbReference type="ARBA" id="ARBA00001936"/>
    </source>
</evidence>